<gene>
    <name evidence="2" type="ORF">HMPREF9997_01167</name>
</gene>
<feature type="domain" description="DUF6985" evidence="1">
    <location>
        <begin position="12"/>
        <end position="160"/>
    </location>
</feature>
<keyword evidence="3" id="KW-1185">Reference proteome</keyword>
<sequence>MQEMSEVSIPGVGHFAFEEVWDEYTSADVVVPGFGGLEGHFYMAGNVLDAAGLDRIGAAITAFLSPRVDFIAHATPYVFQQYQDWRTIGQEEGWGEYLPSLSQPELVWDLVQIGNEFQIVWDETFGGEVYIKVACSCEWDVEDGLILVFKGGSSLCTVGFGADALLNKDGSIYQPL</sequence>
<dbReference type="AlphaFoldDB" id="L1MIB6"/>
<protein>
    <recommendedName>
        <fullName evidence="1">DUF6985 domain-containing protein</fullName>
    </recommendedName>
</protein>
<dbReference type="InterPro" id="IPR054254">
    <property type="entry name" value="DUF6985"/>
</dbReference>
<accession>L1MIB6</accession>
<dbReference type="Proteomes" id="UP000010445">
    <property type="component" value="Unassembled WGS sequence"/>
</dbReference>
<dbReference type="HOGENOM" id="CLU_1546468_0_0_11"/>
<comment type="caution">
    <text evidence="2">The sequence shown here is derived from an EMBL/GenBank/DDBJ whole genome shotgun (WGS) entry which is preliminary data.</text>
</comment>
<dbReference type="Pfam" id="PF22481">
    <property type="entry name" value="DUF6985"/>
    <property type="match status" value="1"/>
</dbReference>
<evidence type="ECO:0000313" key="2">
    <source>
        <dbReference type="EMBL" id="EKX90671.1"/>
    </source>
</evidence>
<dbReference type="EMBL" id="AMEM01000017">
    <property type="protein sequence ID" value="EKX90671.1"/>
    <property type="molecule type" value="Genomic_DNA"/>
</dbReference>
<organism evidence="2 3">
    <name type="scientific">Corynebacterium durum F0235</name>
    <dbReference type="NCBI Taxonomy" id="1035195"/>
    <lineage>
        <taxon>Bacteria</taxon>
        <taxon>Bacillati</taxon>
        <taxon>Actinomycetota</taxon>
        <taxon>Actinomycetes</taxon>
        <taxon>Mycobacteriales</taxon>
        <taxon>Corynebacteriaceae</taxon>
        <taxon>Corynebacterium</taxon>
    </lineage>
</organism>
<dbReference type="PATRIC" id="fig|1035195.3.peg.1047"/>
<proteinExistence type="predicted"/>
<evidence type="ECO:0000259" key="1">
    <source>
        <dbReference type="Pfam" id="PF22481"/>
    </source>
</evidence>
<evidence type="ECO:0000313" key="3">
    <source>
        <dbReference type="Proteomes" id="UP000010445"/>
    </source>
</evidence>
<name>L1MIB6_9CORY</name>
<reference evidence="2 3" key="1">
    <citation type="submission" date="2012-05" db="EMBL/GenBank/DDBJ databases">
        <authorList>
            <person name="Weinstock G."/>
            <person name="Sodergren E."/>
            <person name="Lobos E.A."/>
            <person name="Fulton L."/>
            <person name="Fulton R."/>
            <person name="Courtney L."/>
            <person name="Fronick C."/>
            <person name="O'Laughlin M."/>
            <person name="Godfrey J."/>
            <person name="Wilson R.M."/>
            <person name="Miner T."/>
            <person name="Farmer C."/>
            <person name="Delehaunty K."/>
            <person name="Cordes M."/>
            <person name="Minx P."/>
            <person name="Tomlinson C."/>
            <person name="Chen J."/>
            <person name="Wollam A."/>
            <person name="Pepin K.H."/>
            <person name="Bhonagiri V."/>
            <person name="Zhang X."/>
            <person name="Suruliraj S."/>
            <person name="Warren W."/>
            <person name="Mitreva M."/>
            <person name="Mardis E.R."/>
            <person name="Wilson R.K."/>
        </authorList>
    </citation>
    <scope>NUCLEOTIDE SEQUENCE [LARGE SCALE GENOMIC DNA]</scope>
    <source>
        <strain evidence="2 3">F0235</strain>
    </source>
</reference>